<evidence type="ECO:0000313" key="1">
    <source>
        <dbReference type="EMBL" id="CAG6744313.1"/>
    </source>
</evidence>
<reference evidence="1" key="1">
    <citation type="submission" date="2021-05" db="EMBL/GenBank/DDBJ databases">
        <authorList>
            <person name="Alioto T."/>
            <person name="Alioto T."/>
            <person name="Gomez Garrido J."/>
        </authorList>
    </citation>
    <scope>NUCLEOTIDE SEQUENCE</scope>
</reference>
<organism evidence="1">
    <name type="scientific">Cacopsylla melanoneura</name>
    <dbReference type="NCBI Taxonomy" id="428564"/>
    <lineage>
        <taxon>Eukaryota</taxon>
        <taxon>Metazoa</taxon>
        <taxon>Ecdysozoa</taxon>
        <taxon>Arthropoda</taxon>
        <taxon>Hexapoda</taxon>
        <taxon>Insecta</taxon>
        <taxon>Pterygota</taxon>
        <taxon>Neoptera</taxon>
        <taxon>Paraneoptera</taxon>
        <taxon>Hemiptera</taxon>
        <taxon>Sternorrhyncha</taxon>
        <taxon>Psylloidea</taxon>
        <taxon>Psyllidae</taxon>
        <taxon>Psyllinae</taxon>
        <taxon>Cacopsylla</taxon>
    </lineage>
</organism>
<dbReference type="EMBL" id="HBUF01463886">
    <property type="protein sequence ID" value="CAG6744313.1"/>
    <property type="molecule type" value="Transcribed_RNA"/>
</dbReference>
<protein>
    <submittedName>
        <fullName evidence="1">Uncharacterized protein</fullName>
    </submittedName>
</protein>
<proteinExistence type="predicted"/>
<dbReference type="AlphaFoldDB" id="A0A8D9E867"/>
<sequence length="165" mass="19796">MFSLFLPPTIRSIHFILLLLHPTQKFPFYPIFFPPLKSRDTNLSSLSVSLQFLWVLLPTQYVFRFSLSLSPLPSFELHVTSLWEFFLSPTHYFLHLSLPISYSYFRGCVPCIGYLFPKRKVCFYDLNFSFFIIQLNRCPPHNNLLFIYTYRFNNLLFIYEFNCRC</sequence>
<name>A0A8D9E867_9HEMI</name>
<accession>A0A8D9E867</accession>